<protein>
    <submittedName>
        <fullName evidence="3">Uncharacterized protein</fullName>
    </submittedName>
</protein>
<feature type="compositionally biased region" description="Low complexity" evidence="2">
    <location>
        <begin position="338"/>
        <end position="349"/>
    </location>
</feature>
<feature type="compositionally biased region" description="Gly residues" evidence="2">
    <location>
        <begin position="597"/>
        <end position="608"/>
    </location>
</feature>
<keyword evidence="4" id="KW-1185">Reference proteome</keyword>
<reference evidence="3 4" key="1">
    <citation type="journal article" date="2010" name="Genome Biol.">
        <title>A first genome assembly of the barley fungal pathogen Pyrenophora teres f. teres.</title>
        <authorList>
            <person name="Ellwood S.R."/>
            <person name="Liu Z."/>
            <person name="Syme R.A."/>
            <person name="Lai Z."/>
            <person name="Hane J.K."/>
            <person name="Keiper F."/>
            <person name="Moffat C.S."/>
            <person name="Oliver R.P."/>
            <person name="Friesen T.L."/>
        </authorList>
    </citation>
    <scope>NUCLEOTIDE SEQUENCE [LARGE SCALE GENOMIC DNA]</scope>
    <source>
        <strain evidence="3 4">0-1</strain>
    </source>
</reference>
<dbReference type="eggNOG" id="ENOG502RH97">
    <property type="taxonomic scope" value="Eukaryota"/>
</dbReference>
<feature type="region of interest" description="Disordered" evidence="2">
    <location>
        <begin position="1"/>
        <end position="71"/>
    </location>
</feature>
<feature type="compositionally biased region" description="Polar residues" evidence="2">
    <location>
        <begin position="14"/>
        <end position="23"/>
    </location>
</feature>
<dbReference type="EMBL" id="GL531848">
    <property type="protein sequence ID" value="EFQ96543.1"/>
    <property type="molecule type" value="Genomic_DNA"/>
</dbReference>
<evidence type="ECO:0000313" key="4">
    <source>
        <dbReference type="Proteomes" id="UP000001067"/>
    </source>
</evidence>
<dbReference type="AlphaFoldDB" id="E3RCK2"/>
<evidence type="ECO:0000256" key="1">
    <source>
        <dbReference type="SAM" id="Coils"/>
    </source>
</evidence>
<evidence type="ECO:0000313" key="3">
    <source>
        <dbReference type="EMBL" id="EFQ96543.1"/>
    </source>
</evidence>
<name>E3RCK2_PYRTT</name>
<proteinExistence type="predicted"/>
<sequence length="621" mass="68465">MSSGVNFWAAGNNRVKSSSSPTPAITEAPPKLKPDTMSQQKKGFVLKPMKNGTVNGDTNGSITPTSTLNGRKTNWADEEEDSEFLAQFTKDPRINTLETTIVLKDERVKELEATVVTKTLRIAELEAAVQDRDHRIYDLEADSDDKGVRIGKLEEANHEQCIQVQELVRDIAKKDERIDVLEHELSQKKMAIIHDLEPNSSSTAQAPTNCEEVAIVEKANTNTPIATKTPDTESFKDHKETEFEKAISDTDVSDSFEIVEASKPEEATKEATEAVAKEDTFSVKTSPDTSSEKSTLANLYVTKDTLKVVPPAPKPKTLTFPIDFSKYAKKPTVPPATRQSQSPSPVSSRNGHTTPWGRSAKQARVKTDAKPNLNPSADIRQMSLIERSKYANGPEVVVKLGGIDLMTIPKYLLMQCSAKALAYFDANPDATSWDFPAGSMDADSAKVCLTWMDEMTFQGRVYSITLSAVPTHDKKNLHICHVARVMGLNNTYVGHFTKQLCDRIRNNEVSYEFMDTVCELAYRENDPIFDCLANNLVNQMKVGAVKDVASLERLMAKHAALKGKMDHIKYMMAKRMRKASDSREGSQYGGSKERRGGVGNKGGYGGSGAPSNAVSLFARTR</sequence>
<organism evidence="4">
    <name type="scientific">Pyrenophora teres f. teres (strain 0-1)</name>
    <name type="common">Barley net blotch fungus</name>
    <name type="synonym">Drechslera teres f. teres</name>
    <dbReference type="NCBI Taxonomy" id="861557"/>
    <lineage>
        <taxon>Eukaryota</taxon>
        <taxon>Fungi</taxon>
        <taxon>Dikarya</taxon>
        <taxon>Ascomycota</taxon>
        <taxon>Pezizomycotina</taxon>
        <taxon>Dothideomycetes</taxon>
        <taxon>Pleosporomycetidae</taxon>
        <taxon>Pleosporales</taxon>
        <taxon>Pleosporineae</taxon>
        <taxon>Pleosporaceae</taxon>
        <taxon>Pyrenophora</taxon>
    </lineage>
</organism>
<gene>
    <name evidence="3" type="ORF">PTT_00550</name>
</gene>
<dbReference type="KEGG" id="pte:PTT_00550"/>
<dbReference type="HOGENOM" id="CLU_509970_0_0_1"/>
<dbReference type="OrthoDB" id="3776185at2759"/>
<feature type="coiled-coil region" evidence="1">
    <location>
        <begin position="94"/>
        <end position="128"/>
    </location>
</feature>
<keyword evidence="1" id="KW-0175">Coiled coil</keyword>
<feature type="compositionally biased region" description="Polar residues" evidence="2">
    <location>
        <begin position="52"/>
        <end position="71"/>
    </location>
</feature>
<evidence type="ECO:0000256" key="2">
    <source>
        <dbReference type="SAM" id="MobiDB-lite"/>
    </source>
</evidence>
<dbReference type="Proteomes" id="UP000001067">
    <property type="component" value="Unassembled WGS sequence"/>
</dbReference>
<accession>E3RCK2</accession>
<feature type="region of interest" description="Disordered" evidence="2">
    <location>
        <begin position="576"/>
        <end position="621"/>
    </location>
</feature>
<feature type="region of interest" description="Disordered" evidence="2">
    <location>
        <begin position="330"/>
        <end position="375"/>
    </location>
</feature>